<evidence type="ECO:0000256" key="1">
    <source>
        <dbReference type="ARBA" id="ARBA00004141"/>
    </source>
</evidence>
<feature type="transmembrane region" description="Helical" evidence="7">
    <location>
        <begin position="29"/>
        <end position="46"/>
    </location>
</feature>
<keyword evidence="6 7" id="KW-0472">Membrane</keyword>
<dbReference type="RefSeq" id="WP_015322664.1">
    <property type="nucleotide sequence ID" value="NC_019974.1"/>
</dbReference>
<dbReference type="InterPro" id="IPR003148">
    <property type="entry name" value="RCK_N"/>
</dbReference>
<dbReference type="Proteomes" id="UP000010878">
    <property type="component" value="Chromosome"/>
</dbReference>
<evidence type="ECO:0000256" key="5">
    <source>
        <dbReference type="ARBA" id="ARBA00022989"/>
    </source>
</evidence>
<dbReference type="PANTHER" id="PTHR42751">
    <property type="entry name" value="SODIUM/HYDROGEN EXCHANGER FAMILY/TRKA DOMAIN PROTEIN"/>
    <property type="match status" value="1"/>
</dbReference>
<evidence type="ECO:0000259" key="9">
    <source>
        <dbReference type="Pfam" id="PF02254"/>
    </source>
</evidence>
<feature type="transmembrane region" description="Helical" evidence="7">
    <location>
        <begin position="288"/>
        <end position="313"/>
    </location>
</feature>
<feature type="domain" description="Cation/H+ exchanger transmembrane" evidence="8">
    <location>
        <begin position="11"/>
        <end position="365"/>
    </location>
</feature>
<dbReference type="Gene3D" id="1.20.1530.20">
    <property type="match status" value="1"/>
</dbReference>
<dbReference type="GO" id="GO:0016020">
    <property type="term" value="C:membrane"/>
    <property type="evidence" value="ECO:0007669"/>
    <property type="project" value="UniProtKB-SubCell"/>
</dbReference>
<gene>
    <name evidence="10" type="ORF">Natoc_3504</name>
</gene>
<dbReference type="InterPro" id="IPR006153">
    <property type="entry name" value="Cation/H_exchanger_TM"/>
</dbReference>
<keyword evidence="5 7" id="KW-1133">Transmembrane helix</keyword>
<feature type="transmembrane region" description="Helical" evidence="7">
    <location>
        <begin position="6"/>
        <end position="22"/>
    </location>
</feature>
<feature type="transmembrane region" description="Helical" evidence="7">
    <location>
        <begin position="333"/>
        <end position="361"/>
    </location>
</feature>
<proteinExistence type="inferred from homology"/>
<dbReference type="OrthoDB" id="43518at2157"/>
<reference evidence="10 11" key="1">
    <citation type="submission" date="2012-11" db="EMBL/GenBank/DDBJ databases">
        <title>FINISHED of Natronococcus occultus SP4, DSM 3396.</title>
        <authorList>
            <consortium name="DOE Joint Genome Institute"/>
            <person name="Eisen J."/>
            <person name="Huntemann M."/>
            <person name="Wei C.-L."/>
            <person name="Han J."/>
            <person name="Detter J.C."/>
            <person name="Han C."/>
            <person name="Tapia R."/>
            <person name="Chen A."/>
            <person name="Kyrpides N."/>
            <person name="Mavromatis K."/>
            <person name="Markowitz V."/>
            <person name="Szeto E."/>
            <person name="Ivanova N."/>
            <person name="Mikhailova N."/>
            <person name="Ovchinnikova G."/>
            <person name="Pagani I."/>
            <person name="Pati A."/>
            <person name="Goodwin L."/>
            <person name="Nordberg H.P."/>
            <person name="Cantor M.N."/>
            <person name="Hua S.X."/>
            <person name="Woyke T."/>
            <person name="Eisen J."/>
            <person name="Klenk H.-P."/>
            <person name="Klenk H.-P."/>
        </authorList>
    </citation>
    <scope>NUCLEOTIDE SEQUENCE [LARGE SCALE GENOMIC DNA]</scope>
    <source>
        <strain evidence="10 11">SP4</strain>
    </source>
</reference>
<comment type="subcellular location">
    <subcellularLocation>
        <location evidence="1">Membrane</location>
        <topology evidence="1">Multi-pass membrane protein</topology>
    </subcellularLocation>
</comment>
<comment type="similarity">
    <text evidence="2">Belongs to the monovalent cation:proton antiporter 2 (CPA2) transporter (TC 2.A.37) family.</text>
</comment>
<dbReference type="GeneID" id="14402106"/>
<feature type="transmembrane region" description="Helical" evidence="7">
    <location>
        <begin position="52"/>
        <end position="70"/>
    </location>
</feature>
<dbReference type="InterPro" id="IPR036291">
    <property type="entry name" value="NAD(P)-bd_dom_sf"/>
</dbReference>
<feature type="transmembrane region" description="Helical" evidence="7">
    <location>
        <begin position="148"/>
        <end position="167"/>
    </location>
</feature>
<accession>L0K3V2</accession>
<feature type="transmembrane region" description="Helical" evidence="7">
    <location>
        <begin position="207"/>
        <end position="239"/>
    </location>
</feature>
<feature type="transmembrane region" description="Helical" evidence="7">
    <location>
        <begin position="109"/>
        <end position="128"/>
    </location>
</feature>
<sequence>MTDLLTAVSIIFIVMGPFLLAANRFQLPTVPFFVLAGIVVGFFVEPELTLELAQYGIALLVFSFGVEIDLSAVRTVLVDSELAAVGQIPVAGSLGFGFGVVLGVPPGDAIYLGAAAALSSTIVGAALLQREYDTNLVRGRLARSIHFVQDLLAILFVLVLSAATLAAEPVAAAVGYGVALLVAAIVVNQSLFDAVGEFAGDSDELMILAVVSLLVVFVGAAEYVGISIVVGAFAAGLAVRHDPVDYLGLFNGLGSIRDFFVAIFFVTIGALVVVPFVELGWTESVEKVVLAGGLVILTAVVKPAITTTILIYQGYEPRTATLTSLNTDQVSEFALIIAIEALVLGLLSQSVFDAIILAAAVTMVTSSLTQRYDEEIYRTLADRGVLGSRHEKIDELSAVPADCSDHVVIVGYGRQGQRLVETCEELDRPYVVIENDPSRRDSVAAECDAYVFGDAMERYTWQKANVEDARIVVSTVKSELVSRRLLSFEFEADLTLRSGDRESALELLDAGALYVSHSELLAGQRLAQQLRALFDDEVTPAELRDQQRAELKSRADPVYKPLR</sequence>
<evidence type="ECO:0000256" key="3">
    <source>
        <dbReference type="ARBA" id="ARBA00022448"/>
    </source>
</evidence>
<dbReference type="Gene3D" id="3.40.50.720">
    <property type="entry name" value="NAD(P)-binding Rossmann-like Domain"/>
    <property type="match status" value="1"/>
</dbReference>
<name>L0K3V2_9EURY</name>
<dbReference type="Pfam" id="PF00999">
    <property type="entry name" value="Na_H_Exchanger"/>
    <property type="match status" value="1"/>
</dbReference>
<dbReference type="GO" id="GO:0015297">
    <property type="term" value="F:antiporter activity"/>
    <property type="evidence" value="ECO:0007669"/>
    <property type="project" value="InterPro"/>
</dbReference>
<dbReference type="Pfam" id="PF02254">
    <property type="entry name" value="TrkA_N"/>
    <property type="match status" value="1"/>
</dbReference>
<dbReference type="KEGG" id="nou:Natoc_3504"/>
<dbReference type="SUPFAM" id="SSF51735">
    <property type="entry name" value="NAD(P)-binding Rossmann-fold domains"/>
    <property type="match status" value="1"/>
</dbReference>
<dbReference type="AlphaFoldDB" id="L0K3V2"/>
<dbReference type="EMBL" id="CP003929">
    <property type="protein sequence ID" value="AGB39230.1"/>
    <property type="molecule type" value="Genomic_DNA"/>
</dbReference>
<evidence type="ECO:0000313" key="11">
    <source>
        <dbReference type="Proteomes" id="UP000010878"/>
    </source>
</evidence>
<evidence type="ECO:0000256" key="7">
    <source>
        <dbReference type="SAM" id="Phobius"/>
    </source>
</evidence>
<keyword evidence="11" id="KW-1185">Reference proteome</keyword>
<evidence type="ECO:0000313" key="10">
    <source>
        <dbReference type="EMBL" id="AGB39230.1"/>
    </source>
</evidence>
<protein>
    <submittedName>
        <fullName evidence="10">Kef-type K+ transport system, membrane component</fullName>
    </submittedName>
</protein>
<evidence type="ECO:0000256" key="2">
    <source>
        <dbReference type="ARBA" id="ARBA00005551"/>
    </source>
</evidence>
<keyword evidence="4 7" id="KW-0812">Transmembrane</keyword>
<dbReference type="InterPro" id="IPR038770">
    <property type="entry name" value="Na+/solute_symporter_sf"/>
</dbReference>
<feature type="domain" description="RCK N-terminal" evidence="9">
    <location>
        <begin position="407"/>
        <end position="479"/>
    </location>
</feature>
<feature type="transmembrane region" description="Helical" evidence="7">
    <location>
        <begin position="82"/>
        <end position="103"/>
    </location>
</feature>
<evidence type="ECO:0000256" key="4">
    <source>
        <dbReference type="ARBA" id="ARBA00022692"/>
    </source>
</evidence>
<dbReference type="GO" id="GO:0006813">
    <property type="term" value="P:potassium ion transport"/>
    <property type="evidence" value="ECO:0007669"/>
    <property type="project" value="InterPro"/>
</dbReference>
<dbReference type="GO" id="GO:1902600">
    <property type="term" value="P:proton transmembrane transport"/>
    <property type="evidence" value="ECO:0007669"/>
    <property type="project" value="InterPro"/>
</dbReference>
<dbReference type="HOGENOM" id="CLU_005126_9_0_2"/>
<feature type="transmembrane region" description="Helical" evidence="7">
    <location>
        <begin position="173"/>
        <end position="195"/>
    </location>
</feature>
<evidence type="ECO:0000259" key="8">
    <source>
        <dbReference type="Pfam" id="PF00999"/>
    </source>
</evidence>
<dbReference type="PANTHER" id="PTHR42751:SF3">
    <property type="entry name" value="SODIUM_GLUTAMATE SYMPORTER"/>
    <property type="match status" value="1"/>
</dbReference>
<dbReference type="eggNOG" id="arCOG01955">
    <property type="taxonomic scope" value="Archaea"/>
</dbReference>
<evidence type="ECO:0000256" key="6">
    <source>
        <dbReference type="ARBA" id="ARBA00023136"/>
    </source>
</evidence>
<keyword evidence="3" id="KW-0813">Transport</keyword>
<dbReference type="STRING" id="694430.Natoc_3504"/>
<organism evidence="10 11">
    <name type="scientific">Natronococcus occultus SP4</name>
    <dbReference type="NCBI Taxonomy" id="694430"/>
    <lineage>
        <taxon>Archaea</taxon>
        <taxon>Methanobacteriati</taxon>
        <taxon>Methanobacteriota</taxon>
        <taxon>Stenosarchaea group</taxon>
        <taxon>Halobacteria</taxon>
        <taxon>Halobacteriales</taxon>
        <taxon>Natrialbaceae</taxon>
        <taxon>Natronococcus</taxon>
    </lineage>
</organism>
<feature type="transmembrane region" description="Helical" evidence="7">
    <location>
        <begin position="259"/>
        <end position="281"/>
    </location>
</feature>